<protein>
    <recommendedName>
        <fullName evidence="4">AIG1-type G domain-containing protein</fullName>
    </recommendedName>
</protein>
<proteinExistence type="predicted"/>
<feature type="compositionally biased region" description="Basic and acidic residues" evidence="3">
    <location>
        <begin position="151"/>
        <end position="162"/>
    </location>
</feature>
<dbReference type="InterPro" id="IPR027417">
    <property type="entry name" value="P-loop_NTPase"/>
</dbReference>
<dbReference type="InterPro" id="IPR006703">
    <property type="entry name" value="G_AIG1"/>
</dbReference>
<feature type="compositionally biased region" description="Basic and acidic residues" evidence="3">
    <location>
        <begin position="37"/>
        <end position="49"/>
    </location>
</feature>
<feature type="domain" description="AIG1-type G" evidence="4">
    <location>
        <begin position="254"/>
        <end position="419"/>
    </location>
</feature>
<dbReference type="SUPFAM" id="SSF52540">
    <property type="entry name" value="P-loop containing nucleoside triphosphate hydrolases"/>
    <property type="match status" value="1"/>
</dbReference>
<sequence length="584" mass="61069">MDLESETASAIPDGAQTPSGDGRSSDDWEMLGQPSPDRPESPPDLHRPSIEIAFDADLQTLAQSALKGGASGKSGLASRACSLPAVPPINKRPPLSHPGHSGRASLNIPSPSKTKPQHAGPSSRLLGTCFSSRASTGSYRSVGSTTPQQQPEERPGRADAVSRRMQSLDEACNRAIASHRSSEDSASQPYVDMKEDPALTRASGLDDPPLRTQPFSAQPSNSQQLQTPSMVVTDTSLLDYADMEASPMDSQHGGSTGSGKSTLGNALLGRSAFASQRSAGAVTMCCQRSSIQASSSSLHVIDTPGVAGRTPEARQDCARRILAAARSKLPCNGNATIVMLVLSAASSLRPEDEACVLAVRSAASPTGQLPLAIAVTHAEELAAAKLDVRRWLMPSPSALADLASNMGDCIAMVENCKSAPAAGRDRLLGMLSSMAVKLSAPSPTAALVGSTAADGVRPSHLPAPLELERSTRWDVTPHGRGAAWQLSGMTAAPERRRRLSFIPTLPAFPRPPLKLLLPVATIGGLMAFKLLLRFDEWIGTKRVYEAMNHAAAEARARSKAGSHSGSGLGSASLCTALHRTCAQC</sequence>
<dbReference type="EMBL" id="JALJOV010000632">
    <property type="protein sequence ID" value="KAK9862257.1"/>
    <property type="molecule type" value="Genomic_DNA"/>
</dbReference>
<accession>A0AAW1SXX3</accession>
<evidence type="ECO:0000256" key="1">
    <source>
        <dbReference type="ARBA" id="ARBA00022741"/>
    </source>
</evidence>
<organism evidence="5 6">
    <name type="scientific">Apatococcus fuscideae</name>
    <dbReference type="NCBI Taxonomy" id="2026836"/>
    <lineage>
        <taxon>Eukaryota</taxon>
        <taxon>Viridiplantae</taxon>
        <taxon>Chlorophyta</taxon>
        <taxon>core chlorophytes</taxon>
        <taxon>Trebouxiophyceae</taxon>
        <taxon>Chlorellales</taxon>
        <taxon>Chlorellaceae</taxon>
        <taxon>Apatococcus</taxon>
    </lineage>
</organism>
<feature type="compositionally biased region" description="Polar residues" evidence="3">
    <location>
        <begin position="129"/>
        <end position="150"/>
    </location>
</feature>
<dbReference type="PANTHER" id="PTHR10903:SF184">
    <property type="entry name" value="GTP-BINDING PROTEIN A"/>
    <property type="match status" value="1"/>
</dbReference>
<dbReference type="AlphaFoldDB" id="A0AAW1SXX3"/>
<dbReference type="InterPro" id="IPR045058">
    <property type="entry name" value="GIMA/IAN/Toc"/>
</dbReference>
<feature type="region of interest" description="Disordered" evidence="3">
    <location>
        <begin position="1"/>
        <end position="50"/>
    </location>
</feature>
<feature type="compositionally biased region" description="Polar residues" evidence="3">
    <location>
        <begin position="213"/>
        <end position="229"/>
    </location>
</feature>
<gene>
    <name evidence="5" type="ORF">WJX84_011977</name>
</gene>
<feature type="region of interest" description="Disordered" evidence="3">
    <location>
        <begin position="65"/>
        <end position="167"/>
    </location>
</feature>
<evidence type="ECO:0000256" key="3">
    <source>
        <dbReference type="SAM" id="MobiDB-lite"/>
    </source>
</evidence>
<evidence type="ECO:0000259" key="4">
    <source>
        <dbReference type="Pfam" id="PF04548"/>
    </source>
</evidence>
<reference evidence="5 6" key="1">
    <citation type="journal article" date="2024" name="Nat. Commun.">
        <title>Phylogenomics reveals the evolutionary origins of lichenization in chlorophyte algae.</title>
        <authorList>
            <person name="Puginier C."/>
            <person name="Libourel C."/>
            <person name="Otte J."/>
            <person name="Skaloud P."/>
            <person name="Haon M."/>
            <person name="Grisel S."/>
            <person name="Petersen M."/>
            <person name="Berrin J.G."/>
            <person name="Delaux P.M."/>
            <person name="Dal Grande F."/>
            <person name="Keller J."/>
        </authorList>
    </citation>
    <scope>NUCLEOTIDE SEQUENCE [LARGE SCALE GENOMIC DNA]</scope>
    <source>
        <strain evidence="5 6">SAG 2523</strain>
    </source>
</reference>
<dbReference type="Gene3D" id="3.40.50.300">
    <property type="entry name" value="P-loop containing nucleotide triphosphate hydrolases"/>
    <property type="match status" value="1"/>
</dbReference>
<dbReference type="Proteomes" id="UP001485043">
    <property type="component" value="Unassembled WGS sequence"/>
</dbReference>
<keyword evidence="2" id="KW-0342">GTP-binding</keyword>
<comment type="caution">
    <text evidence="5">The sequence shown here is derived from an EMBL/GenBank/DDBJ whole genome shotgun (WGS) entry which is preliminary data.</text>
</comment>
<evidence type="ECO:0000313" key="6">
    <source>
        <dbReference type="Proteomes" id="UP001485043"/>
    </source>
</evidence>
<keyword evidence="6" id="KW-1185">Reference proteome</keyword>
<name>A0AAW1SXX3_9CHLO</name>
<keyword evidence="1" id="KW-0547">Nucleotide-binding</keyword>
<dbReference type="PANTHER" id="PTHR10903">
    <property type="entry name" value="GTPASE, IMAP FAMILY MEMBER-RELATED"/>
    <property type="match status" value="1"/>
</dbReference>
<evidence type="ECO:0000256" key="2">
    <source>
        <dbReference type="ARBA" id="ARBA00023134"/>
    </source>
</evidence>
<dbReference type="Pfam" id="PF04548">
    <property type="entry name" value="AIG1"/>
    <property type="match status" value="1"/>
</dbReference>
<feature type="compositionally biased region" description="Low complexity" evidence="3">
    <location>
        <begin position="65"/>
        <end position="78"/>
    </location>
</feature>
<evidence type="ECO:0000313" key="5">
    <source>
        <dbReference type="EMBL" id="KAK9862257.1"/>
    </source>
</evidence>
<feature type="region of interest" description="Disordered" evidence="3">
    <location>
        <begin position="199"/>
        <end position="229"/>
    </location>
</feature>
<dbReference type="GO" id="GO:0005525">
    <property type="term" value="F:GTP binding"/>
    <property type="evidence" value="ECO:0007669"/>
    <property type="project" value="UniProtKB-KW"/>
</dbReference>